<feature type="transmembrane region" description="Helical" evidence="1">
    <location>
        <begin position="134"/>
        <end position="154"/>
    </location>
</feature>
<accession>A0A967AY82</accession>
<name>A0A967AY82_9MICO</name>
<proteinExistence type="predicted"/>
<feature type="transmembrane region" description="Helical" evidence="1">
    <location>
        <begin position="314"/>
        <end position="330"/>
    </location>
</feature>
<feature type="transmembrane region" description="Helical" evidence="1">
    <location>
        <begin position="447"/>
        <end position="465"/>
    </location>
</feature>
<feature type="transmembrane region" description="Helical" evidence="1">
    <location>
        <begin position="503"/>
        <end position="524"/>
    </location>
</feature>
<feature type="transmembrane region" description="Helical" evidence="1">
    <location>
        <begin position="410"/>
        <end position="435"/>
    </location>
</feature>
<reference evidence="2" key="1">
    <citation type="submission" date="2020-03" db="EMBL/GenBank/DDBJ databases">
        <title>Draft sequencing of Calidifontibacter sp. DB0510.</title>
        <authorList>
            <person name="Kim D.-U."/>
        </authorList>
    </citation>
    <scope>NUCLEOTIDE SEQUENCE</scope>
    <source>
        <strain evidence="2">DB0510</strain>
    </source>
</reference>
<dbReference type="AlphaFoldDB" id="A0A967AY82"/>
<dbReference type="RefSeq" id="WP_166194318.1">
    <property type="nucleotide sequence ID" value="NZ_JAAOIV010000003.1"/>
</dbReference>
<organism evidence="2 3">
    <name type="scientific">Metallococcus carri</name>
    <dbReference type="NCBI Taxonomy" id="1656884"/>
    <lineage>
        <taxon>Bacteria</taxon>
        <taxon>Bacillati</taxon>
        <taxon>Actinomycetota</taxon>
        <taxon>Actinomycetes</taxon>
        <taxon>Micrococcales</taxon>
        <taxon>Dermacoccaceae</taxon>
        <taxon>Metallococcus</taxon>
    </lineage>
</organism>
<sequence length="746" mass="79250">MSSSTERPSRVPLAAGDAWTGLILLAAVGLFGAYAVYAGLPAGSLARLLVTTVVVQWLPGILLWRFLRPRDGWLVEDLAAGFACGFALSVPAQVIGGFLDSAVVSASLPLLVALALLVVPAARRRILDARWTRTPWWLPVVIAVASLGCVRDLSGYFRQNRLDWPIKTAGRPHVDQYFQVALTNELRFRGPAGWPMIAGERLDYHWFTHAWMGQLAAVADVPAAQVVLRFAPALLPVLAVAAIAALALRVTGRASAAAVAAVVSMFTNYVVVWRAPGTALPITPFSPTLAPSLIVLTALVAVLAFRLRGERRDAASAAAVVALAIVAAGTKGSATPLVVAGLALAVAAAVVWDRRAISRPLVDFALVTVGLLVTMKVIFNGSTDGLVLNPTEAVQRSWPVAAIGGTSTTAVLLAGGVFLVLWGLSKAVLGVVLLWRPDERLGRRDPIVWILLGSVIAGAFGPALFVQPGVSQNYFRIQALPLAAVLSAAGLTLWWHNRSRVQLVAAVAAATILAWMAYQLPISWVPVRPHRPSTSFLVVLLGVVLCLLAGAVVAALDRRQRALTAATVTSGALLLTGAVSVADSFGGRGDYAGPVLPGVAGAVRQGQLDAATYIGNHSSPDALVMTNRHCTTPRPVRGVCESRWYLVAAFSGRQVLVEGWGYSPPITAAYVKGRTSITAPFNDPALLRLNDGFYTSPTPQAARELWNRGVRWIYVDKLTTPRTRLAPYARLVYQNPAAAVWTLNRP</sequence>
<feature type="transmembrane region" description="Helical" evidence="1">
    <location>
        <begin position="288"/>
        <end position="307"/>
    </location>
</feature>
<evidence type="ECO:0000313" key="3">
    <source>
        <dbReference type="Proteomes" id="UP000744769"/>
    </source>
</evidence>
<evidence type="ECO:0000313" key="2">
    <source>
        <dbReference type="EMBL" id="NHN55199.1"/>
    </source>
</evidence>
<keyword evidence="1" id="KW-1133">Transmembrane helix</keyword>
<keyword evidence="3" id="KW-1185">Reference proteome</keyword>
<feature type="transmembrane region" description="Helical" evidence="1">
    <location>
        <begin position="361"/>
        <end position="379"/>
    </location>
</feature>
<gene>
    <name evidence="2" type="ORF">G9U51_05270</name>
</gene>
<dbReference type="EMBL" id="JAAOIV010000003">
    <property type="protein sequence ID" value="NHN55199.1"/>
    <property type="molecule type" value="Genomic_DNA"/>
</dbReference>
<feature type="transmembrane region" description="Helical" evidence="1">
    <location>
        <begin position="230"/>
        <end position="248"/>
    </location>
</feature>
<comment type="caution">
    <text evidence="2">The sequence shown here is derived from an EMBL/GenBank/DDBJ whole genome shotgun (WGS) entry which is preliminary data.</text>
</comment>
<feature type="transmembrane region" description="Helical" evidence="1">
    <location>
        <begin position="46"/>
        <end position="66"/>
    </location>
</feature>
<dbReference type="Proteomes" id="UP000744769">
    <property type="component" value="Unassembled WGS sequence"/>
</dbReference>
<feature type="transmembrane region" description="Helical" evidence="1">
    <location>
        <begin position="78"/>
        <end position="96"/>
    </location>
</feature>
<feature type="transmembrane region" description="Helical" evidence="1">
    <location>
        <begin position="102"/>
        <end position="122"/>
    </location>
</feature>
<feature type="transmembrane region" description="Helical" evidence="1">
    <location>
        <begin position="21"/>
        <end position="40"/>
    </location>
</feature>
<feature type="transmembrane region" description="Helical" evidence="1">
    <location>
        <begin position="336"/>
        <end position="352"/>
    </location>
</feature>
<feature type="transmembrane region" description="Helical" evidence="1">
    <location>
        <begin position="536"/>
        <end position="556"/>
    </location>
</feature>
<keyword evidence="1" id="KW-0472">Membrane</keyword>
<keyword evidence="1" id="KW-0812">Transmembrane</keyword>
<protein>
    <submittedName>
        <fullName evidence="2">Uncharacterized protein</fullName>
    </submittedName>
</protein>
<feature type="transmembrane region" description="Helical" evidence="1">
    <location>
        <begin position="255"/>
        <end position="276"/>
    </location>
</feature>
<evidence type="ECO:0000256" key="1">
    <source>
        <dbReference type="SAM" id="Phobius"/>
    </source>
</evidence>
<feature type="transmembrane region" description="Helical" evidence="1">
    <location>
        <begin position="477"/>
        <end position="496"/>
    </location>
</feature>